<dbReference type="GO" id="GO:0045842">
    <property type="term" value="P:positive regulation of mitotic metaphase/anaphase transition"/>
    <property type="evidence" value="ECO:0007669"/>
    <property type="project" value="TreeGrafter"/>
</dbReference>
<dbReference type="GO" id="GO:0051301">
    <property type="term" value="P:cell division"/>
    <property type="evidence" value="ECO:0007669"/>
    <property type="project" value="UniProtKB-KW"/>
</dbReference>
<keyword evidence="3" id="KW-0132">Cell division</keyword>
<evidence type="ECO:0000256" key="7">
    <source>
        <dbReference type="ARBA" id="ARBA00031069"/>
    </source>
</evidence>
<keyword evidence="6" id="KW-0131">Cell cycle</keyword>
<name>A0A6A6I4A8_9PLEO</name>
<dbReference type="SUPFAM" id="SSF48452">
    <property type="entry name" value="TPR-like"/>
    <property type="match status" value="1"/>
</dbReference>
<evidence type="ECO:0000259" key="9">
    <source>
        <dbReference type="Pfam" id="PF12862"/>
    </source>
</evidence>
<evidence type="ECO:0000313" key="10">
    <source>
        <dbReference type="EMBL" id="KAF2245126.1"/>
    </source>
</evidence>
<dbReference type="InterPro" id="IPR026000">
    <property type="entry name" value="Apc5_dom"/>
</dbReference>
<dbReference type="GO" id="GO:0005680">
    <property type="term" value="C:anaphase-promoting complex"/>
    <property type="evidence" value="ECO:0007669"/>
    <property type="project" value="InterPro"/>
</dbReference>
<comment type="similarity">
    <text evidence="1">Belongs to the APC5 family.</text>
</comment>
<sequence length="786" mass="88293">MSPTRYLTPAKISLLVLVKLHCDSEASPSPATIPVLSFILSHCIPPAASCARAQQPEGHHDTSFSIQTFKNVLQDHTSSRLPGRTLLYVFLRRMWEMNSLDALHNLFDSLGELLVRSREYPAPEEPRDRIYLSRTSPLGIFVRRARVEFTRLPFDDIMKLWSAFIRYRAPTAQWMMRLAGLAVSGVDIVATDMGLSTTDDLYEVVYGHPAKEEDEGQALSVDDLERLLDFQLDRLQRFGSRVPDELRQQLRHILEHSGVGLVQAHLVRFFDAWRAGDYTSAFDNLHRYFNYAMQARERNYYQYALLHMAILQADFGCFGEAIAAINETIATARENQDMQCLNFSLSWLNHVSKAYPKQMKGAGYMGMLGSKREGLAFLKAKARETKMYNLLGATLVSEAKLYLSTGDSIPRSLEHLYQASHLNVREHIGNHGAVMLFQSALFSRLGITHLSGAYCQLLLDCCQNGSPLDERIKATGRHAFLVAQTGRYDDALRLLESPGTSARRTLKFHQYLFLCMGQIRLKRAVHRMDWNTCDALASSLSPGPLTDPEVSYLLSEARFDYLVARGHYSEAFNSIDSLCTSLRAQGADIIQRLSTLISKADLFRKIGKPERGFSVALRAANVAFKARLMPCLWSAVGILANILNAVGECEAATRLLHAVIPQSLEHGDYFITGTLYSHIGDSYVGLAGRDIPSTSQGSRRRVANIGRAELYIDRARECFKKVENLDGECEQLMKKAIIAKLRGNDRLAEEWAQNHNRVWDQGMGRITDGDMRRRSVSTLLDHGSGG</sequence>
<keyword evidence="5" id="KW-0833">Ubl conjugation pathway</keyword>
<dbReference type="Pfam" id="PF12862">
    <property type="entry name" value="ANAPC5"/>
    <property type="match status" value="1"/>
</dbReference>
<dbReference type="GeneID" id="54584979"/>
<dbReference type="Proteomes" id="UP000800094">
    <property type="component" value="Unassembled WGS sequence"/>
</dbReference>
<protein>
    <recommendedName>
        <fullName evidence="2">Anaphase-promoting complex subunit 5</fullName>
    </recommendedName>
    <alternativeName>
        <fullName evidence="7">Cyclosome subunit 5</fullName>
    </alternativeName>
</protein>
<organism evidence="10 11">
    <name type="scientific">Trematosphaeria pertusa</name>
    <dbReference type="NCBI Taxonomy" id="390896"/>
    <lineage>
        <taxon>Eukaryota</taxon>
        <taxon>Fungi</taxon>
        <taxon>Dikarya</taxon>
        <taxon>Ascomycota</taxon>
        <taxon>Pezizomycotina</taxon>
        <taxon>Dothideomycetes</taxon>
        <taxon>Pleosporomycetidae</taxon>
        <taxon>Pleosporales</taxon>
        <taxon>Massarineae</taxon>
        <taxon>Trematosphaeriaceae</taxon>
        <taxon>Trematosphaeria</taxon>
    </lineage>
</organism>
<evidence type="ECO:0000256" key="4">
    <source>
        <dbReference type="ARBA" id="ARBA00022776"/>
    </source>
</evidence>
<dbReference type="InterPro" id="IPR011990">
    <property type="entry name" value="TPR-like_helical_dom_sf"/>
</dbReference>
<dbReference type="PANTHER" id="PTHR12830">
    <property type="entry name" value="ANAPHASE-PROMOTING COMPLEX SUBUNIT 5"/>
    <property type="match status" value="1"/>
</dbReference>
<keyword evidence="4" id="KW-0498">Mitosis</keyword>
<dbReference type="InterPro" id="IPR037679">
    <property type="entry name" value="Apc5"/>
</dbReference>
<gene>
    <name evidence="10" type="ORF">BU26DRAFT_542488</name>
</gene>
<evidence type="ECO:0000256" key="6">
    <source>
        <dbReference type="ARBA" id="ARBA00023306"/>
    </source>
</evidence>
<dbReference type="OrthoDB" id="2504561at2759"/>
<dbReference type="EMBL" id="ML987201">
    <property type="protein sequence ID" value="KAF2245126.1"/>
    <property type="molecule type" value="Genomic_DNA"/>
</dbReference>
<dbReference type="AlphaFoldDB" id="A0A6A6I4A8"/>
<keyword evidence="11" id="KW-1185">Reference proteome</keyword>
<dbReference type="RefSeq" id="XP_033680130.1">
    <property type="nucleotide sequence ID" value="XM_033831649.1"/>
</dbReference>
<evidence type="ECO:0000256" key="5">
    <source>
        <dbReference type="ARBA" id="ARBA00022786"/>
    </source>
</evidence>
<reference evidence="10" key="1">
    <citation type="journal article" date="2020" name="Stud. Mycol.">
        <title>101 Dothideomycetes genomes: a test case for predicting lifestyles and emergence of pathogens.</title>
        <authorList>
            <person name="Haridas S."/>
            <person name="Albert R."/>
            <person name="Binder M."/>
            <person name="Bloem J."/>
            <person name="Labutti K."/>
            <person name="Salamov A."/>
            <person name="Andreopoulos B."/>
            <person name="Baker S."/>
            <person name="Barry K."/>
            <person name="Bills G."/>
            <person name="Bluhm B."/>
            <person name="Cannon C."/>
            <person name="Castanera R."/>
            <person name="Culley D."/>
            <person name="Daum C."/>
            <person name="Ezra D."/>
            <person name="Gonzalez J."/>
            <person name="Henrissat B."/>
            <person name="Kuo A."/>
            <person name="Liang C."/>
            <person name="Lipzen A."/>
            <person name="Lutzoni F."/>
            <person name="Magnuson J."/>
            <person name="Mondo S."/>
            <person name="Nolan M."/>
            <person name="Ohm R."/>
            <person name="Pangilinan J."/>
            <person name="Park H.-J."/>
            <person name="Ramirez L."/>
            <person name="Alfaro M."/>
            <person name="Sun H."/>
            <person name="Tritt A."/>
            <person name="Yoshinaga Y."/>
            <person name="Zwiers L.-H."/>
            <person name="Turgeon B."/>
            <person name="Goodwin S."/>
            <person name="Spatafora J."/>
            <person name="Crous P."/>
            <person name="Grigoriev I."/>
        </authorList>
    </citation>
    <scope>NUCLEOTIDE SEQUENCE</scope>
    <source>
        <strain evidence="10">CBS 122368</strain>
    </source>
</reference>
<dbReference type="GO" id="GO:0031145">
    <property type="term" value="P:anaphase-promoting complex-dependent catabolic process"/>
    <property type="evidence" value="ECO:0007669"/>
    <property type="project" value="TreeGrafter"/>
</dbReference>
<feature type="domain" description="Anaphase-promoting complex subunit 5" evidence="9">
    <location>
        <begin position="265"/>
        <end position="354"/>
    </location>
</feature>
<dbReference type="GO" id="GO:0070979">
    <property type="term" value="P:protein K11-linked ubiquitination"/>
    <property type="evidence" value="ECO:0007669"/>
    <property type="project" value="TreeGrafter"/>
</dbReference>
<evidence type="ECO:0000313" key="11">
    <source>
        <dbReference type="Proteomes" id="UP000800094"/>
    </source>
</evidence>
<evidence type="ECO:0000256" key="1">
    <source>
        <dbReference type="ARBA" id="ARBA00007450"/>
    </source>
</evidence>
<proteinExistence type="inferred from homology"/>
<evidence type="ECO:0000256" key="3">
    <source>
        <dbReference type="ARBA" id="ARBA00022618"/>
    </source>
</evidence>
<evidence type="ECO:0000256" key="8">
    <source>
        <dbReference type="ARBA" id="ARBA00045696"/>
    </source>
</evidence>
<accession>A0A6A6I4A8</accession>
<dbReference type="UniPathway" id="UPA00143"/>
<comment type="function">
    <text evidence="8">Component of the anaphase promoting complex/cyclosome (APC/C), a cell cycle-regulated E3 ubiquitin ligase that controls progression through mitosis and the G1 phase of the cell cycle. The APC/C complex acts by mediating ubiquitination and subsequent degradation of target proteins: it mainly mediates the formation of 'Lys-11'-linked polyubiquitin chains and, to a lower extent, the formation of 'Lys-48'- and 'Lys-63'-linked polyubiquitin chains. The APC/C complex catalyzes assembly of branched 'Lys-11'-/'Lys-48'-linked branched ubiquitin chains on target proteins.</text>
</comment>
<dbReference type="PANTHER" id="PTHR12830:SF9">
    <property type="entry name" value="ANAPHASE-PROMOTING COMPLEX SUBUNIT 5"/>
    <property type="match status" value="1"/>
</dbReference>
<evidence type="ECO:0000256" key="2">
    <source>
        <dbReference type="ARBA" id="ARBA00016066"/>
    </source>
</evidence>